<organism evidence="10 11">
    <name type="scientific">Ficus carica</name>
    <name type="common">Common fig</name>
    <dbReference type="NCBI Taxonomy" id="3494"/>
    <lineage>
        <taxon>Eukaryota</taxon>
        <taxon>Viridiplantae</taxon>
        <taxon>Streptophyta</taxon>
        <taxon>Embryophyta</taxon>
        <taxon>Tracheophyta</taxon>
        <taxon>Spermatophyta</taxon>
        <taxon>Magnoliopsida</taxon>
        <taxon>eudicotyledons</taxon>
        <taxon>Gunneridae</taxon>
        <taxon>Pentapetalae</taxon>
        <taxon>rosids</taxon>
        <taxon>fabids</taxon>
        <taxon>Rosales</taxon>
        <taxon>Moraceae</taxon>
        <taxon>Ficeae</taxon>
        <taxon>Ficus</taxon>
    </lineage>
</organism>
<dbReference type="SMART" id="SM00382">
    <property type="entry name" value="AAA"/>
    <property type="match status" value="1"/>
</dbReference>
<keyword evidence="2" id="KW-0479">Metal-binding</keyword>
<keyword evidence="3" id="KW-0547">Nucleotide-binding</keyword>
<dbReference type="Pfam" id="PF13177">
    <property type="entry name" value="DNA_pol3_delta2"/>
    <property type="match status" value="1"/>
</dbReference>
<evidence type="ECO:0000256" key="4">
    <source>
        <dbReference type="ARBA" id="ARBA00022833"/>
    </source>
</evidence>
<dbReference type="InterPro" id="IPR008921">
    <property type="entry name" value="DNA_pol3_clamp-load_cplx_C"/>
</dbReference>
<sequence>MTKAVRDRILKEANGDISDHLRNHIHLTNCIHLKNHMHKQSPILTDRSLMRDLIVLQRSRSLRDPSASPPSWHSPSILDLLPKKGENDPSVREGRRSVGVERRRESRRLSGNSPPLASIMKSKVAPGEIAEGNDGVAAISSSRSGARDGRRTRREESSRKSNRVEVSGSNEEHPLHQDHGKEASFDAVSRNSVSKSRKSKQKGKQHVQDVPMKTLSEQLVDVRMDSDGVASSNIHRLGRQSRHEKTPDEPEDGIRGYCSGLNRAKRRKFRAARRRRAAAGSRDINLQNELSVASNSLAQGSAHPKYHMGEGEEDYDEQNVTKAPRNGCGIPWNWSRIHNRGKTILDMAGRSFSCGLSDPRLKKGGPTGRGRDIAEMPVASENSSLSSKSDAEALPLLVDGSGSQESTENGGWVRRYSGELGIYADNLFKHDVDSDLASEARSGEQRKLRGRNRSRHQNLTQKYMPRTFRDLVGQNLVAQALSNAVMRKKVGLLYVFYGPHGTGKTSCARIFARALNCQSVEHPKPCGFCNSCIAHDMGKSRNIREVGPVSNFDFERIMDLLDNMIISQLPSHYRVFIFDDCDTLTPECWSAISKVIDRAPRRVVFVLVCSTLDVLPHIIISRCQKFFFPKLKDADIIYTLQWISTKEDLEIDKDALKLIASRSDGSLRDAEMTLEQLSLLGQRISVPLVQELVGLISDEKLVDLLDLALSADTVNTVKNLRVIMETGVEPLGLMSQLATIITDILAGSYDYTRERPRRKFFRHHPYFEDLAISVMAMLILDLVICLSKEDMEKLRQALKTLSEAEKQLRTSNDKLTWLTAALLQLAPDQQYMLPSSSADTSFNQSPLALNSAGGRNAARKAGEQDHMTNNERGLPSNARQAGTSDLDRKRRTGASTAPQQISVHGRQASGKSRKGIKEIWLEVLNNIQYVGIKEFLYQEGKLISVSFGAAPTVQLMFSSHLTKSTAEKFRAHILQAFESVLGSPVTIEIRCESKKDSKAGVHGPLMLPASKDGPSHFRDTNGISSEAQFLPSNTRETGKSEIVEIAASPRETKGGECADNREESGKRGSKGTLGAEAAASLKKSATASLPEKRKLGGQNQCQSIVRSKVSLAHVIQQAEGCSQRNGWSRRKAVSIAEKLEQENLRLEPRSRSLLCWKASRVTRRKLSRLKIRPRKARSLLKLVSCGRCLSTKSPSHSPSVY</sequence>
<feature type="coiled-coil region" evidence="7">
    <location>
        <begin position="787"/>
        <end position="814"/>
    </location>
</feature>
<evidence type="ECO:0000256" key="6">
    <source>
        <dbReference type="ARBA" id="ARBA00023054"/>
    </source>
</evidence>
<name>A0AA87ZTQ0_FICCA</name>
<protein>
    <recommendedName>
        <fullName evidence="9">AAA+ ATPase domain-containing protein</fullName>
    </recommendedName>
</protein>
<dbReference type="SUPFAM" id="SSF52540">
    <property type="entry name" value="P-loop containing nucleoside triphosphate hydrolases"/>
    <property type="match status" value="1"/>
</dbReference>
<feature type="compositionally biased region" description="Basic and acidic residues" evidence="8">
    <location>
        <begin position="860"/>
        <end position="869"/>
    </location>
</feature>
<feature type="region of interest" description="Disordered" evidence="8">
    <location>
        <begin position="1045"/>
        <end position="1079"/>
    </location>
</feature>
<feature type="region of interest" description="Disordered" evidence="8">
    <location>
        <begin position="61"/>
        <end position="214"/>
    </location>
</feature>
<evidence type="ECO:0000259" key="9">
    <source>
        <dbReference type="SMART" id="SM00382"/>
    </source>
</evidence>
<keyword evidence="6 7" id="KW-0175">Coiled coil</keyword>
<keyword evidence="11" id="KW-1185">Reference proteome</keyword>
<dbReference type="PANTHER" id="PTHR11669:SF46">
    <property type="entry name" value="PROTEIN STICHEL-LIKE 3"/>
    <property type="match status" value="1"/>
</dbReference>
<dbReference type="Proteomes" id="UP001187192">
    <property type="component" value="Unassembled WGS sequence"/>
</dbReference>
<dbReference type="GO" id="GO:0003689">
    <property type="term" value="F:DNA clamp loader activity"/>
    <property type="evidence" value="ECO:0007669"/>
    <property type="project" value="TreeGrafter"/>
</dbReference>
<evidence type="ECO:0000256" key="2">
    <source>
        <dbReference type="ARBA" id="ARBA00022723"/>
    </source>
</evidence>
<feature type="compositionally biased region" description="Basic and acidic residues" evidence="8">
    <location>
        <begin position="170"/>
        <end position="184"/>
    </location>
</feature>
<feature type="compositionally biased region" description="Basic and acidic residues" evidence="8">
    <location>
        <begin position="1050"/>
        <end position="1066"/>
    </location>
</feature>
<gene>
    <name evidence="10" type="ORF">TIFTF001_012681</name>
</gene>
<dbReference type="GO" id="GO:0009360">
    <property type="term" value="C:DNA polymerase III complex"/>
    <property type="evidence" value="ECO:0007669"/>
    <property type="project" value="InterPro"/>
</dbReference>
<evidence type="ECO:0000313" key="10">
    <source>
        <dbReference type="EMBL" id="GMN43484.1"/>
    </source>
</evidence>
<feature type="compositionally biased region" description="Low complexity" evidence="8">
    <location>
        <begin position="135"/>
        <end position="144"/>
    </location>
</feature>
<evidence type="ECO:0000256" key="5">
    <source>
        <dbReference type="ARBA" id="ARBA00022840"/>
    </source>
</evidence>
<keyword evidence="4" id="KW-0862">Zinc</keyword>
<feature type="region of interest" description="Disordered" evidence="8">
    <location>
        <begin position="230"/>
        <end position="255"/>
    </location>
</feature>
<feature type="compositionally biased region" description="Basic and acidic residues" evidence="8">
    <location>
        <begin position="81"/>
        <end position="108"/>
    </location>
</feature>
<feature type="compositionally biased region" description="Basic and acidic residues" evidence="8">
    <location>
        <begin position="241"/>
        <end position="254"/>
    </location>
</feature>
<dbReference type="InterPro" id="IPR045085">
    <property type="entry name" value="HLD_clamp_pol_III_gamma_tau"/>
</dbReference>
<keyword evidence="5" id="KW-0067">ATP-binding</keyword>
<evidence type="ECO:0000256" key="7">
    <source>
        <dbReference type="SAM" id="Coils"/>
    </source>
</evidence>
<dbReference type="InterPro" id="IPR027417">
    <property type="entry name" value="P-loop_NTPase"/>
</dbReference>
<dbReference type="GO" id="GO:0006261">
    <property type="term" value="P:DNA-templated DNA replication"/>
    <property type="evidence" value="ECO:0007669"/>
    <property type="project" value="TreeGrafter"/>
</dbReference>
<dbReference type="InterPro" id="IPR050238">
    <property type="entry name" value="DNA_Rep/Repair_Clamp_Loader"/>
</dbReference>
<feature type="compositionally biased region" description="Polar residues" evidence="8">
    <location>
        <begin position="835"/>
        <end position="848"/>
    </location>
</feature>
<comment type="similarity">
    <text evidence="1">Belongs to the DnaX/STICHEL family.</text>
</comment>
<accession>A0AA87ZTQ0</accession>
<dbReference type="InterPro" id="IPR003593">
    <property type="entry name" value="AAA+_ATPase"/>
</dbReference>
<dbReference type="FunFam" id="1.10.8.60:FF:000013">
    <property type="entry name" value="DNA polymerase III subunit gamma/tau"/>
    <property type="match status" value="1"/>
</dbReference>
<dbReference type="EMBL" id="BTGU01000016">
    <property type="protein sequence ID" value="GMN43484.1"/>
    <property type="molecule type" value="Genomic_DNA"/>
</dbReference>
<dbReference type="GO" id="GO:0003677">
    <property type="term" value="F:DNA binding"/>
    <property type="evidence" value="ECO:0007669"/>
    <property type="project" value="InterPro"/>
</dbReference>
<evidence type="ECO:0000313" key="11">
    <source>
        <dbReference type="Proteomes" id="UP001187192"/>
    </source>
</evidence>
<dbReference type="AlphaFoldDB" id="A0AA87ZTQ0"/>
<dbReference type="InterPro" id="IPR054506">
    <property type="entry name" value="DnaA_N-like_STI"/>
</dbReference>
<proteinExistence type="inferred from homology"/>
<feature type="compositionally biased region" description="Polar residues" evidence="8">
    <location>
        <begin position="893"/>
        <end position="902"/>
    </location>
</feature>
<feature type="compositionally biased region" description="Basic and acidic residues" evidence="8">
    <location>
        <begin position="145"/>
        <end position="163"/>
    </location>
</feature>
<dbReference type="GO" id="GO:0046872">
    <property type="term" value="F:metal ion binding"/>
    <property type="evidence" value="ECO:0007669"/>
    <property type="project" value="UniProtKB-KW"/>
</dbReference>
<feature type="compositionally biased region" description="Low complexity" evidence="8">
    <location>
        <begin position="65"/>
        <end position="76"/>
    </location>
</feature>
<feature type="domain" description="AAA+ ATPase" evidence="9">
    <location>
        <begin position="490"/>
        <end position="631"/>
    </location>
</feature>
<reference evidence="10" key="1">
    <citation type="submission" date="2023-07" db="EMBL/GenBank/DDBJ databases">
        <title>draft genome sequence of fig (Ficus carica).</title>
        <authorList>
            <person name="Takahashi T."/>
            <person name="Nishimura K."/>
        </authorList>
    </citation>
    <scope>NUCLEOTIDE SEQUENCE</scope>
</reference>
<dbReference type="GO" id="GO:0003887">
    <property type="term" value="F:DNA-directed DNA polymerase activity"/>
    <property type="evidence" value="ECO:0007669"/>
    <property type="project" value="InterPro"/>
</dbReference>
<dbReference type="SUPFAM" id="SSF48019">
    <property type="entry name" value="post-AAA+ oligomerization domain-like"/>
    <property type="match status" value="1"/>
</dbReference>
<feature type="region of interest" description="Disordered" evidence="8">
    <location>
        <begin position="835"/>
        <end position="909"/>
    </location>
</feature>
<comment type="caution">
    <text evidence="10">The sequence shown here is derived from an EMBL/GenBank/DDBJ whole genome shotgun (WGS) entry which is preliminary data.</text>
</comment>
<dbReference type="Pfam" id="PF23007">
    <property type="entry name" value="DnaA_N-like_STI"/>
    <property type="match status" value="1"/>
</dbReference>
<dbReference type="GO" id="GO:0005663">
    <property type="term" value="C:DNA replication factor C complex"/>
    <property type="evidence" value="ECO:0007669"/>
    <property type="project" value="TreeGrafter"/>
</dbReference>
<evidence type="ECO:0000256" key="8">
    <source>
        <dbReference type="SAM" id="MobiDB-lite"/>
    </source>
</evidence>
<dbReference type="PANTHER" id="PTHR11669">
    <property type="entry name" value="REPLICATION FACTOR C / DNA POLYMERASE III GAMMA-TAU SUBUNIT"/>
    <property type="match status" value="1"/>
</dbReference>
<dbReference type="GO" id="GO:0006281">
    <property type="term" value="P:DNA repair"/>
    <property type="evidence" value="ECO:0007669"/>
    <property type="project" value="TreeGrafter"/>
</dbReference>
<evidence type="ECO:0000256" key="3">
    <source>
        <dbReference type="ARBA" id="ARBA00022741"/>
    </source>
</evidence>
<dbReference type="InterPro" id="IPR012763">
    <property type="entry name" value="DNA_pol_III_sug/sutau_N"/>
</dbReference>
<dbReference type="Gene3D" id="3.40.50.300">
    <property type="entry name" value="P-loop containing nucleotide triphosphate hydrolases"/>
    <property type="match status" value="1"/>
</dbReference>
<dbReference type="GO" id="GO:0005524">
    <property type="term" value="F:ATP binding"/>
    <property type="evidence" value="ECO:0007669"/>
    <property type="project" value="UniProtKB-KW"/>
</dbReference>
<feature type="compositionally biased region" description="Basic residues" evidence="8">
    <location>
        <begin position="195"/>
        <end position="205"/>
    </location>
</feature>
<dbReference type="NCBIfam" id="TIGR02397">
    <property type="entry name" value="dnaX_nterm"/>
    <property type="match status" value="1"/>
</dbReference>
<dbReference type="FunFam" id="3.40.50.300:FF:000014">
    <property type="entry name" value="DNA polymerase III subunit gamma/tau"/>
    <property type="match status" value="1"/>
</dbReference>
<evidence type="ECO:0000256" key="1">
    <source>
        <dbReference type="ARBA" id="ARBA00006360"/>
    </source>
</evidence>
<dbReference type="CDD" id="cd18137">
    <property type="entry name" value="HLD_clamp_pol_III_gamma_tau"/>
    <property type="match status" value="1"/>
</dbReference>
<dbReference type="Gene3D" id="1.10.8.60">
    <property type="match status" value="1"/>
</dbReference>